<protein>
    <submittedName>
        <fullName evidence="2">Uncharacterized protein</fullName>
    </submittedName>
</protein>
<comment type="caution">
    <text evidence="2">The sequence shown here is derived from an EMBL/GenBank/DDBJ whole genome shotgun (WGS) entry which is preliminary data.</text>
</comment>
<gene>
    <name evidence="2" type="ORF">FKV42_00705</name>
</gene>
<keyword evidence="3" id="KW-1185">Reference proteome</keyword>
<evidence type="ECO:0000313" key="2">
    <source>
        <dbReference type="EMBL" id="TQD28227.1"/>
    </source>
</evidence>
<feature type="region of interest" description="Disordered" evidence="1">
    <location>
        <begin position="28"/>
        <end position="65"/>
    </location>
</feature>
<dbReference type="RefSeq" id="WP_154808330.1">
    <property type="nucleotide sequence ID" value="NZ_VIAQ01000006.1"/>
</dbReference>
<organism evidence="2 3">
    <name type="scientific">Methanolobus vulcani</name>
    <dbReference type="NCBI Taxonomy" id="38026"/>
    <lineage>
        <taxon>Archaea</taxon>
        <taxon>Methanobacteriati</taxon>
        <taxon>Methanobacteriota</taxon>
        <taxon>Stenosarchaea group</taxon>
        <taxon>Methanomicrobia</taxon>
        <taxon>Methanosarcinales</taxon>
        <taxon>Methanosarcinaceae</taxon>
        <taxon>Methanolobus</taxon>
    </lineage>
</organism>
<sequence>MQYYKLCHPFKLFPTVISSSARNTAVRSIARPPKIPPMTGFESPRPMNIAGYTSAPRTKPADHSE</sequence>
<accession>A0A7Z8P3E9</accession>
<evidence type="ECO:0000256" key="1">
    <source>
        <dbReference type="SAM" id="MobiDB-lite"/>
    </source>
</evidence>
<dbReference type="EMBL" id="VIAQ01000006">
    <property type="protein sequence ID" value="TQD28227.1"/>
    <property type="molecule type" value="Genomic_DNA"/>
</dbReference>
<name>A0A7Z8P3E9_9EURY</name>
<evidence type="ECO:0000313" key="3">
    <source>
        <dbReference type="Proteomes" id="UP000319335"/>
    </source>
</evidence>
<dbReference type="Proteomes" id="UP000319335">
    <property type="component" value="Unassembled WGS sequence"/>
</dbReference>
<reference evidence="2 3" key="1">
    <citation type="submission" date="2019-06" db="EMBL/GenBank/DDBJ databases">
        <title>Draft genome sequence of Methanolobus vulcani B1d.</title>
        <authorList>
            <person name="Creighbaum A.J."/>
            <person name="Ticak T."/>
            <person name="Hariraju D."/>
            <person name="Arivett B.A."/>
            <person name="Ferguson D.J.Jr."/>
        </authorList>
    </citation>
    <scope>NUCLEOTIDE SEQUENCE [LARGE SCALE GENOMIC DNA]</scope>
    <source>
        <strain evidence="2 3">B1d</strain>
    </source>
</reference>
<dbReference type="AlphaFoldDB" id="A0A7Z8P3E9"/>
<proteinExistence type="predicted"/>